<sequence length="88" mass="9074">MAATNRRFCGVGIHSGGVNSSNRRRLASSSAVPIARPIGPASPISGTPNMVRPITSIAIRIDSNSASISVSCDQRCSICSTAPRMSST</sequence>
<dbReference type="EMBL" id="JAPNKE010000002">
    <property type="protein sequence ID" value="MCY1011547.1"/>
    <property type="molecule type" value="Genomic_DNA"/>
</dbReference>
<reference evidence="1" key="1">
    <citation type="submission" date="2022-11" db="EMBL/GenBank/DDBJ databases">
        <title>Minimal conservation of predation-associated metabolite biosynthetic gene clusters underscores biosynthetic potential of Myxococcota including descriptions for ten novel species: Archangium lansinium sp. nov., Myxococcus landrumus sp. nov., Nannocystis bai.</title>
        <authorList>
            <person name="Ahearne A."/>
            <person name="Stevens C."/>
            <person name="Phillips K."/>
        </authorList>
    </citation>
    <scope>NUCLEOTIDE SEQUENCE</scope>
    <source>
        <strain evidence="1">Na p29</strain>
    </source>
</reference>
<comment type="caution">
    <text evidence="1">The sequence shown here is derived from an EMBL/GenBank/DDBJ whole genome shotgun (WGS) entry which is preliminary data.</text>
</comment>
<keyword evidence="2" id="KW-1185">Reference proteome</keyword>
<proteinExistence type="predicted"/>
<organism evidence="1 2">
    <name type="scientific">Nannocystis pusilla</name>
    <dbReference type="NCBI Taxonomy" id="889268"/>
    <lineage>
        <taxon>Bacteria</taxon>
        <taxon>Pseudomonadati</taxon>
        <taxon>Myxococcota</taxon>
        <taxon>Polyangia</taxon>
        <taxon>Nannocystales</taxon>
        <taxon>Nannocystaceae</taxon>
        <taxon>Nannocystis</taxon>
    </lineage>
</organism>
<gene>
    <name evidence="1" type="ORF">OV079_39495</name>
</gene>
<evidence type="ECO:0000313" key="1">
    <source>
        <dbReference type="EMBL" id="MCY1011547.1"/>
    </source>
</evidence>
<dbReference type="Proteomes" id="UP001150924">
    <property type="component" value="Unassembled WGS sequence"/>
</dbReference>
<protein>
    <submittedName>
        <fullName evidence="1">Uncharacterized protein</fullName>
    </submittedName>
</protein>
<name>A0A9X3J0D2_9BACT</name>
<evidence type="ECO:0000313" key="2">
    <source>
        <dbReference type="Proteomes" id="UP001150924"/>
    </source>
</evidence>
<dbReference type="AlphaFoldDB" id="A0A9X3J0D2"/>
<accession>A0A9X3J0D2</accession>